<feature type="domain" description="Glycosyltransferase subfamily 4-like N-terminal" evidence="2">
    <location>
        <begin position="22"/>
        <end position="201"/>
    </location>
</feature>
<dbReference type="CDD" id="cd03794">
    <property type="entry name" value="GT4_WbuB-like"/>
    <property type="match status" value="1"/>
</dbReference>
<dbReference type="InterPro" id="IPR028098">
    <property type="entry name" value="Glyco_trans_4-like_N"/>
</dbReference>
<organism evidence="3 4">
    <name type="scientific">Bdellovibrio reynosensis</name>
    <dbReference type="NCBI Taxonomy" id="2835041"/>
    <lineage>
        <taxon>Bacteria</taxon>
        <taxon>Pseudomonadati</taxon>
        <taxon>Bdellovibrionota</taxon>
        <taxon>Bdellovibrionia</taxon>
        <taxon>Bdellovibrionales</taxon>
        <taxon>Pseudobdellovibrionaceae</taxon>
        <taxon>Bdellovibrio</taxon>
    </lineage>
</organism>
<reference evidence="3" key="1">
    <citation type="submission" date="2022-03" db="EMBL/GenBank/DDBJ databases">
        <title>Genome Identification and Characterization of new species Bdellovibrio reynosense LBG001 sp. nov. from a Mexico soil sample.</title>
        <authorList>
            <person name="Camilli A."/>
            <person name="Ajao Y."/>
            <person name="Guo X."/>
        </authorList>
    </citation>
    <scope>NUCLEOTIDE SEQUENCE</scope>
    <source>
        <strain evidence="3">LBG001</strain>
    </source>
</reference>
<feature type="domain" description="Glycosyl transferase family 1" evidence="1">
    <location>
        <begin position="232"/>
        <end position="386"/>
    </location>
</feature>
<dbReference type="SUPFAM" id="SSF53756">
    <property type="entry name" value="UDP-Glycosyltransferase/glycogen phosphorylase"/>
    <property type="match status" value="1"/>
</dbReference>
<name>A0ABY4CJ14_9BACT</name>
<protein>
    <submittedName>
        <fullName evidence="3">Glycosyltransferase family 4 protein</fullName>
    </submittedName>
</protein>
<dbReference type="Pfam" id="PF13579">
    <property type="entry name" value="Glyco_trans_4_4"/>
    <property type="match status" value="1"/>
</dbReference>
<gene>
    <name evidence="3" type="ORF">MNR06_04615</name>
</gene>
<evidence type="ECO:0000313" key="3">
    <source>
        <dbReference type="EMBL" id="UOF02230.1"/>
    </source>
</evidence>
<dbReference type="RefSeq" id="WP_243539194.1">
    <property type="nucleotide sequence ID" value="NZ_CP093442.1"/>
</dbReference>
<evidence type="ECO:0000313" key="4">
    <source>
        <dbReference type="Proteomes" id="UP000830116"/>
    </source>
</evidence>
<dbReference type="PANTHER" id="PTHR12526">
    <property type="entry name" value="GLYCOSYLTRANSFERASE"/>
    <property type="match status" value="1"/>
</dbReference>
<dbReference type="EMBL" id="CP093442">
    <property type="protein sequence ID" value="UOF02230.1"/>
    <property type="molecule type" value="Genomic_DNA"/>
</dbReference>
<evidence type="ECO:0000259" key="1">
    <source>
        <dbReference type="Pfam" id="PF00534"/>
    </source>
</evidence>
<dbReference type="Gene3D" id="3.40.50.2000">
    <property type="entry name" value="Glycogen Phosphorylase B"/>
    <property type="match status" value="2"/>
</dbReference>
<dbReference type="InterPro" id="IPR001296">
    <property type="entry name" value="Glyco_trans_1"/>
</dbReference>
<evidence type="ECO:0000259" key="2">
    <source>
        <dbReference type="Pfam" id="PF13579"/>
    </source>
</evidence>
<sequence length="413" mass="46435">MKVLIIAHDVGSKEMGMLFRPYHIAQGLKSRGHEVEIITASYSRVRRVNPSIENDLECSQVEGIKYHWLKSLKFSGNSLQRALGMFLFSFKLWWYSSYFAKILKADAVIASSPHPFIIWGAHKIARKAGGNLFFEVRDIWPLSMGEIGGMHKKHPFYILCQMAEDYAYKNSKKVISLLPYAFEHMESRGLKKEKFVFIPNGFDDDFIKNRQSLAPELQTDLAHFKEKHCCLVGYVGAHGAANSLESIITAFSLIPKESKIGLVLVGDGSEKKMLISKAEKLGLDNILFLNPVSKYQIPSVLDFIDIAYIGLKKSTVFKFGVSPNKLIDYMAMGKPILYAIDTERDPVSESNCGYKVPSDQPDGLAKAIIDVCSKPIDELHSKGQKGKDWVEKNISYSVLLTRMEDTLAGKHLT</sequence>
<dbReference type="Pfam" id="PF00534">
    <property type="entry name" value="Glycos_transf_1"/>
    <property type="match status" value="1"/>
</dbReference>
<accession>A0ABY4CJ14</accession>
<proteinExistence type="predicted"/>
<dbReference type="Proteomes" id="UP000830116">
    <property type="component" value="Chromosome"/>
</dbReference>
<keyword evidence="4" id="KW-1185">Reference proteome</keyword>
<dbReference type="PANTHER" id="PTHR12526:SF622">
    <property type="entry name" value="GLYCOSYLTRANSFERASE (GROUP I)"/>
    <property type="match status" value="1"/>
</dbReference>